<dbReference type="Proteomes" id="UP001154282">
    <property type="component" value="Unassembled WGS sequence"/>
</dbReference>
<organism evidence="1 2">
    <name type="scientific">Linum tenue</name>
    <dbReference type="NCBI Taxonomy" id="586396"/>
    <lineage>
        <taxon>Eukaryota</taxon>
        <taxon>Viridiplantae</taxon>
        <taxon>Streptophyta</taxon>
        <taxon>Embryophyta</taxon>
        <taxon>Tracheophyta</taxon>
        <taxon>Spermatophyta</taxon>
        <taxon>Magnoliopsida</taxon>
        <taxon>eudicotyledons</taxon>
        <taxon>Gunneridae</taxon>
        <taxon>Pentapetalae</taxon>
        <taxon>rosids</taxon>
        <taxon>fabids</taxon>
        <taxon>Malpighiales</taxon>
        <taxon>Linaceae</taxon>
        <taxon>Linum</taxon>
    </lineage>
</organism>
<evidence type="ECO:0000313" key="1">
    <source>
        <dbReference type="EMBL" id="CAI0438117.1"/>
    </source>
</evidence>
<gene>
    <name evidence="1" type="ORF">LITE_LOCUS25702</name>
</gene>
<accession>A0AAV0LU95</accession>
<evidence type="ECO:0000313" key="2">
    <source>
        <dbReference type="Proteomes" id="UP001154282"/>
    </source>
</evidence>
<name>A0AAV0LU95_9ROSI</name>
<sequence length="166" mass="18807">MLEENCSMIDLYQNSVANWGNSRCGMKRQGSIVPVVDILRMTVLYPDGAKMLDGLVKRIALDFDVDKIAKAAKSSKDAKVSEAGADIEMLVKQMEKYLNWSTTRHFRAQFLACLALYELTTSTRALIRETELLPTARNYYRERILEVVGSYRLFCASCNILCMLSC</sequence>
<comment type="caution">
    <text evidence="1">The sequence shown here is derived from an EMBL/GenBank/DDBJ whole genome shotgun (WGS) entry which is preliminary data.</text>
</comment>
<reference evidence="1" key="1">
    <citation type="submission" date="2022-08" db="EMBL/GenBank/DDBJ databases">
        <authorList>
            <person name="Gutierrez-Valencia J."/>
        </authorList>
    </citation>
    <scope>NUCLEOTIDE SEQUENCE</scope>
</reference>
<protein>
    <submittedName>
        <fullName evidence="1">Uncharacterized protein</fullName>
    </submittedName>
</protein>
<dbReference type="AlphaFoldDB" id="A0AAV0LU95"/>
<dbReference type="EMBL" id="CAMGYJ010000006">
    <property type="protein sequence ID" value="CAI0438117.1"/>
    <property type="molecule type" value="Genomic_DNA"/>
</dbReference>
<proteinExistence type="predicted"/>
<keyword evidence="2" id="KW-1185">Reference proteome</keyword>